<organism evidence="2 3">
    <name type="scientific">Ectocarpus siliculosus</name>
    <name type="common">Brown alga</name>
    <name type="synonym">Conferva siliculosa</name>
    <dbReference type="NCBI Taxonomy" id="2880"/>
    <lineage>
        <taxon>Eukaryota</taxon>
        <taxon>Sar</taxon>
        <taxon>Stramenopiles</taxon>
        <taxon>Ochrophyta</taxon>
        <taxon>PX clade</taxon>
        <taxon>Phaeophyceae</taxon>
        <taxon>Ectocarpales</taxon>
        <taxon>Ectocarpaceae</taxon>
        <taxon>Ectocarpus</taxon>
    </lineage>
</organism>
<sequence length="37" mass="3947">MWGTNVQAQGRQQCWTSPRSSLRSGVGSLPRRSSGAG</sequence>
<reference evidence="2 3" key="1">
    <citation type="journal article" date="2010" name="Nature">
        <title>The Ectocarpus genome and the independent evolution of multicellularity in brown algae.</title>
        <authorList>
            <person name="Cock J.M."/>
            <person name="Sterck L."/>
            <person name="Rouze P."/>
            <person name="Scornet D."/>
            <person name="Allen A.E."/>
            <person name="Amoutzias G."/>
            <person name="Anthouard V."/>
            <person name="Artiguenave F."/>
            <person name="Aury J.M."/>
            <person name="Badger J.H."/>
            <person name="Beszteri B."/>
            <person name="Billiau K."/>
            <person name="Bonnet E."/>
            <person name="Bothwell J.H."/>
            <person name="Bowler C."/>
            <person name="Boyen C."/>
            <person name="Brownlee C."/>
            <person name="Carrano C.J."/>
            <person name="Charrier B."/>
            <person name="Cho G.Y."/>
            <person name="Coelho S.M."/>
            <person name="Collen J."/>
            <person name="Corre E."/>
            <person name="Da Silva C."/>
            <person name="Delage L."/>
            <person name="Delaroque N."/>
            <person name="Dittami S.M."/>
            <person name="Doulbeau S."/>
            <person name="Elias M."/>
            <person name="Farnham G."/>
            <person name="Gachon C.M."/>
            <person name="Gschloessl B."/>
            <person name="Heesch S."/>
            <person name="Jabbari K."/>
            <person name="Jubin C."/>
            <person name="Kawai H."/>
            <person name="Kimura K."/>
            <person name="Kloareg B."/>
            <person name="Kupper F.C."/>
            <person name="Lang D."/>
            <person name="Le Bail A."/>
            <person name="Leblanc C."/>
            <person name="Lerouge P."/>
            <person name="Lohr M."/>
            <person name="Lopez P.J."/>
            <person name="Martens C."/>
            <person name="Maumus F."/>
            <person name="Michel G."/>
            <person name="Miranda-Saavedra D."/>
            <person name="Morales J."/>
            <person name="Moreau H."/>
            <person name="Motomura T."/>
            <person name="Nagasato C."/>
            <person name="Napoli C.A."/>
            <person name="Nelson D.R."/>
            <person name="Nyvall-Collen P."/>
            <person name="Peters A.F."/>
            <person name="Pommier C."/>
            <person name="Potin P."/>
            <person name="Poulain J."/>
            <person name="Quesneville H."/>
            <person name="Read B."/>
            <person name="Rensing S.A."/>
            <person name="Ritter A."/>
            <person name="Rousvoal S."/>
            <person name="Samanta M."/>
            <person name="Samson G."/>
            <person name="Schroeder D.C."/>
            <person name="Segurens B."/>
            <person name="Strittmatter M."/>
            <person name="Tonon T."/>
            <person name="Tregear J.W."/>
            <person name="Valentin K."/>
            <person name="von Dassow P."/>
            <person name="Yamagishi T."/>
            <person name="Van de Peer Y."/>
            <person name="Wincker P."/>
        </authorList>
    </citation>
    <scope>NUCLEOTIDE SEQUENCE [LARGE SCALE GENOMIC DNA]</scope>
    <source>
        <strain evidence="3">Ec32 / CCAP1310/4</strain>
    </source>
</reference>
<dbReference type="InParanoid" id="D7G194"/>
<dbReference type="EMBL" id="FN649760">
    <property type="protein sequence ID" value="CBJ33204.1"/>
    <property type="molecule type" value="Genomic_DNA"/>
</dbReference>
<evidence type="ECO:0000313" key="2">
    <source>
        <dbReference type="EMBL" id="CBJ33204.1"/>
    </source>
</evidence>
<feature type="region of interest" description="Disordered" evidence="1">
    <location>
        <begin position="1"/>
        <end position="37"/>
    </location>
</feature>
<dbReference type="AlphaFoldDB" id="D7G194"/>
<protein>
    <submittedName>
        <fullName evidence="2">Uncharacterized protein</fullName>
    </submittedName>
</protein>
<dbReference type="Proteomes" id="UP000002630">
    <property type="component" value="Unassembled WGS sequence"/>
</dbReference>
<accession>D7G194</accession>
<name>D7G194_ECTSI</name>
<gene>
    <name evidence="2" type="ORF">Esi_0443_0001</name>
</gene>
<keyword evidence="3" id="KW-1185">Reference proteome</keyword>
<feature type="compositionally biased region" description="Polar residues" evidence="1">
    <location>
        <begin position="1"/>
        <end position="23"/>
    </location>
</feature>
<evidence type="ECO:0000256" key="1">
    <source>
        <dbReference type="SAM" id="MobiDB-lite"/>
    </source>
</evidence>
<proteinExistence type="predicted"/>
<evidence type="ECO:0000313" key="3">
    <source>
        <dbReference type="Proteomes" id="UP000002630"/>
    </source>
</evidence>